<keyword evidence="3 7" id="KW-1133">Transmembrane helix</keyword>
<evidence type="ECO:0000313" key="9">
    <source>
        <dbReference type="EMBL" id="KAK8140957.1"/>
    </source>
</evidence>
<evidence type="ECO:0000313" key="10">
    <source>
        <dbReference type="Proteomes" id="UP001397290"/>
    </source>
</evidence>
<name>A0AAW0RFL6_9HYPO</name>
<dbReference type="InterPro" id="IPR052337">
    <property type="entry name" value="SAT4-like"/>
</dbReference>
<feature type="region of interest" description="Disordered" evidence="6">
    <location>
        <begin position="449"/>
        <end position="500"/>
    </location>
</feature>
<feature type="domain" description="Rhodopsin" evidence="8">
    <location>
        <begin position="36"/>
        <end position="243"/>
    </location>
</feature>
<evidence type="ECO:0000256" key="3">
    <source>
        <dbReference type="ARBA" id="ARBA00022989"/>
    </source>
</evidence>
<organism evidence="9 10">
    <name type="scientific">Beauveria asiatica</name>
    <dbReference type="NCBI Taxonomy" id="1069075"/>
    <lineage>
        <taxon>Eukaryota</taxon>
        <taxon>Fungi</taxon>
        <taxon>Dikarya</taxon>
        <taxon>Ascomycota</taxon>
        <taxon>Pezizomycotina</taxon>
        <taxon>Sordariomycetes</taxon>
        <taxon>Hypocreomycetidae</taxon>
        <taxon>Hypocreales</taxon>
        <taxon>Cordycipitaceae</taxon>
        <taxon>Beauveria</taxon>
    </lineage>
</organism>
<dbReference type="Proteomes" id="UP001397290">
    <property type="component" value="Unassembled WGS sequence"/>
</dbReference>
<protein>
    <recommendedName>
        <fullName evidence="8">Rhodopsin domain-containing protein</fullName>
    </recommendedName>
</protein>
<feature type="transmembrane region" description="Helical" evidence="7">
    <location>
        <begin position="183"/>
        <end position="209"/>
    </location>
</feature>
<accession>A0AAW0RFL6</accession>
<evidence type="ECO:0000256" key="1">
    <source>
        <dbReference type="ARBA" id="ARBA00004141"/>
    </source>
</evidence>
<dbReference type="AlphaFoldDB" id="A0AAW0RFL6"/>
<feature type="transmembrane region" description="Helical" evidence="7">
    <location>
        <begin position="251"/>
        <end position="276"/>
    </location>
</feature>
<feature type="transmembrane region" description="Helical" evidence="7">
    <location>
        <begin position="54"/>
        <end position="73"/>
    </location>
</feature>
<evidence type="ECO:0000256" key="2">
    <source>
        <dbReference type="ARBA" id="ARBA00022692"/>
    </source>
</evidence>
<feature type="transmembrane region" description="Helical" evidence="7">
    <location>
        <begin position="20"/>
        <end position="42"/>
    </location>
</feature>
<keyword evidence="2 7" id="KW-0812">Transmembrane</keyword>
<gene>
    <name evidence="9" type="ORF">G3M48_001243</name>
</gene>
<feature type="compositionally biased region" description="Basic and acidic residues" evidence="6">
    <location>
        <begin position="366"/>
        <end position="377"/>
    </location>
</feature>
<evidence type="ECO:0000259" key="8">
    <source>
        <dbReference type="Pfam" id="PF20684"/>
    </source>
</evidence>
<evidence type="ECO:0000256" key="6">
    <source>
        <dbReference type="SAM" id="MobiDB-lite"/>
    </source>
</evidence>
<comment type="subcellular location">
    <subcellularLocation>
        <location evidence="1">Membrane</location>
        <topology evidence="1">Multi-pass membrane protein</topology>
    </subcellularLocation>
</comment>
<dbReference type="PANTHER" id="PTHR33048">
    <property type="entry name" value="PTH11-LIKE INTEGRAL MEMBRANE PROTEIN (AFU_ORTHOLOGUE AFUA_5G11245)"/>
    <property type="match status" value="1"/>
</dbReference>
<comment type="caution">
    <text evidence="9">The sequence shown here is derived from an EMBL/GenBank/DDBJ whole genome shotgun (WGS) entry which is preliminary data.</text>
</comment>
<evidence type="ECO:0000256" key="7">
    <source>
        <dbReference type="SAM" id="Phobius"/>
    </source>
</evidence>
<evidence type="ECO:0000256" key="4">
    <source>
        <dbReference type="ARBA" id="ARBA00023136"/>
    </source>
</evidence>
<dbReference type="GO" id="GO:0016020">
    <property type="term" value="C:membrane"/>
    <property type="evidence" value="ECO:0007669"/>
    <property type="project" value="UniProtKB-SubCell"/>
</dbReference>
<dbReference type="EMBL" id="JAAHCF010001335">
    <property type="protein sequence ID" value="KAK8140957.1"/>
    <property type="molecule type" value="Genomic_DNA"/>
</dbReference>
<proteinExistence type="inferred from homology"/>
<feature type="transmembrane region" description="Helical" evidence="7">
    <location>
        <begin position="221"/>
        <end position="239"/>
    </location>
</feature>
<dbReference type="InterPro" id="IPR049326">
    <property type="entry name" value="Rhodopsin_dom_fungi"/>
</dbReference>
<keyword evidence="10" id="KW-1185">Reference proteome</keyword>
<reference evidence="9 10" key="1">
    <citation type="submission" date="2020-02" db="EMBL/GenBank/DDBJ databases">
        <title>Comparative genomics of the hypocrealean fungal genus Beauvera.</title>
        <authorList>
            <person name="Showalter D.N."/>
            <person name="Bushley K.E."/>
            <person name="Rehner S.A."/>
        </authorList>
    </citation>
    <scope>NUCLEOTIDE SEQUENCE [LARGE SCALE GENOMIC DNA]</scope>
    <source>
        <strain evidence="9 10">ARSEF4384</strain>
    </source>
</reference>
<comment type="similarity">
    <text evidence="5">Belongs to the SAT4 family.</text>
</comment>
<feature type="transmembrane region" description="Helical" evidence="7">
    <location>
        <begin position="141"/>
        <end position="160"/>
    </location>
</feature>
<feature type="transmembrane region" description="Helical" evidence="7">
    <location>
        <begin position="97"/>
        <end position="120"/>
    </location>
</feature>
<dbReference type="Pfam" id="PF20684">
    <property type="entry name" value="Fung_rhodopsin"/>
    <property type="match status" value="1"/>
</dbReference>
<keyword evidence="4 7" id="KW-0472">Membrane</keyword>
<evidence type="ECO:0000256" key="5">
    <source>
        <dbReference type="ARBA" id="ARBA00038359"/>
    </source>
</evidence>
<dbReference type="PANTHER" id="PTHR33048:SF19">
    <property type="entry name" value="MEMBRANE PROTEIN PTH11-LIKE, PUTATIVE (AFU_ORTHOLOGUE AFUA_1G14080)-RELATED"/>
    <property type="match status" value="1"/>
</dbReference>
<sequence length="500" mass="55258">MTLYSDPPSLLPFRHDKPTLLVCWWMTSFCAVMICLRVAGRFIRTERLFLEDKIAALAIIPLALRMACVHYILLHGTNNADYTGVILSTQQLHRKSIASGLVLLSRFFYAATLWVLKCAILEFLRRITGITWQRSYQTTMVALRWTLLATFIAVVISDLAECRPFHHYWQVLPDPGGQCRQGYVQLLTMATCNVLTDLLLVIFPIPIILHSHMQLKRKIQLVLLFSLSLSIVCVTLYRVPHIIWNDGRQQYRSLLASIEILFATASANALVLGSFVRDRGLKKQKFRRNSAADSFDRGSAPRRPALHQHWGSDEDLVRDVGLAVDPTLRETPTRAIVAKPADLKGDWARHNGTLSGEAASDDAILPDDRLSKTDSHQGGKKMTFFDVGGLLDGSVGTSSGSYRRDSHTSSTIGPGSSHGVPANAVPASSTGLRRGSTALLSDLGVLFSPLNNRSARSGRPISNTGTELQPIPQSAYELQDHPRKQPEPVQTISGDSKIAC</sequence>
<feature type="region of interest" description="Disordered" evidence="6">
    <location>
        <begin position="365"/>
        <end position="429"/>
    </location>
</feature>
<feature type="compositionally biased region" description="Polar residues" evidence="6">
    <location>
        <begin position="449"/>
        <end position="467"/>
    </location>
</feature>